<name>A0A7S6UGH4_9GAMM</name>
<keyword evidence="2" id="KW-1185">Reference proteome</keyword>
<proteinExistence type="predicted"/>
<dbReference type="RefSeq" id="WP_193985746.1">
    <property type="nucleotide sequence ID" value="NZ_CP063656.1"/>
</dbReference>
<reference evidence="1 2" key="1">
    <citation type="submission" date="2020-10" db="EMBL/GenBank/DDBJ databases">
        <title>complete genome sequencing of Lysobacter sp. H21R20.</title>
        <authorList>
            <person name="Bae J.-W."/>
            <person name="Lee S.-Y."/>
        </authorList>
    </citation>
    <scope>NUCLEOTIDE SEQUENCE [LARGE SCALE GENOMIC DNA]</scope>
    <source>
        <strain evidence="1 2">H21R20</strain>
    </source>
</reference>
<dbReference type="KEGG" id="lcic:INQ41_01895"/>
<accession>A0A7S6UGH4</accession>
<dbReference type="AlphaFoldDB" id="A0A7S6UGH4"/>
<dbReference type="EMBL" id="CP063656">
    <property type="protein sequence ID" value="QOW19846.1"/>
    <property type="molecule type" value="Genomic_DNA"/>
</dbReference>
<dbReference type="Proteomes" id="UP000594059">
    <property type="component" value="Chromosome"/>
</dbReference>
<evidence type="ECO:0000313" key="2">
    <source>
        <dbReference type="Proteomes" id="UP000594059"/>
    </source>
</evidence>
<protein>
    <recommendedName>
        <fullName evidence="3">Lipoprotein</fullName>
    </recommendedName>
</protein>
<evidence type="ECO:0000313" key="1">
    <source>
        <dbReference type="EMBL" id="QOW19846.1"/>
    </source>
</evidence>
<organism evidence="1 2">
    <name type="scientific">Novilysobacter ciconiae</name>
    <dbReference type="NCBI Taxonomy" id="2781022"/>
    <lineage>
        <taxon>Bacteria</taxon>
        <taxon>Pseudomonadati</taxon>
        <taxon>Pseudomonadota</taxon>
        <taxon>Gammaproteobacteria</taxon>
        <taxon>Lysobacterales</taxon>
        <taxon>Lysobacteraceae</taxon>
        <taxon>Novilysobacter</taxon>
    </lineage>
</organism>
<gene>
    <name evidence="1" type="ORF">INQ41_01895</name>
</gene>
<evidence type="ECO:0008006" key="3">
    <source>
        <dbReference type="Google" id="ProtNLM"/>
    </source>
</evidence>
<sequence length="178" mass="18085">MKVSGLKVTVGIAVSLVIGLGGCGAPDQGSAVPAKAAAEARRQAAAVTFARVVIATDAGEFWFQPASCSVGEEDGAQVFTVHGPGKGPDGKPVYVNIDGADQGPMADTDVRIHVGVEAHLKHGDPAWISNSAVSHQFDVPATAVNVQGDTVVLSGVVFSADGDSRLEVSGPIRIDCGR</sequence>
<dbReference type="PROSITE" id="PS51257">
    <property type="entry name" value="PROKAR_LIPOPROTEIN"/>
    <property type="match status" value="1"/>
</dbReference>